<organism evidence="1 2">
    <name type="scientific">Sinorhizobium mexicanum</name>
    <dbReference type="NCBI Taxonomy" id="375549"/>
    <lineage>
        <taxon>Bacteria</taxon>
        <taxon>Pseudomonadati</taxon>
        <taxon>Pseudomonadota</taxon>
        <taxon>Alphaproteobacteria</taxon>
        <taxon>Hyphomicrobiales</taxon>
        <taxon>Rhizobiaceae</taxon>
        <taxon>Sinorhizobium/Ensifer group</taxon>
        <taxon>Sinorhizobium</taxon>
    </lineage>
</organism>
<proteinExistence type="predicted"/>
<evidence type="ECO:0000313" key="1">
    <source>
        <dbReference type="EMBL" id="QLL63753.1"/>
    </source>
</evidence>
<protein>
    <submittedName>
        <fullName evidence="1">Uncharacterized protein</fullName>
    </submittedName>
</protein>
<sequence length="142" mass="16370">MGFHRFIVQLGKRYSSRTTLTIEDEYDVQDALHALLKLHFTDVRAEEYTPSYAGGASRIDFLLNEDSILIEVKKTRPSLKDKQVGDQVAVDMVRYKSHQKCKVVYFFIYDPEHFLTNPDGLIKDLSRTIDGIEYHTMIAPAI</sequence>
<evidence type="ECO:0000313" key="2">
    <source>
        <dbReference type="Proteomes" id="UP000510721"/>
    </source>
</evidence>
<dbReference type="Proteomes" id="UP000510721">
    <property type="component" value="Chromosome"/>
</dbReference>
<keyword evidence="2" id="KW-1185">Reference proteome</keyword>
<accession>A0A859QDX7</accession>
<dbReference type="AlphaFoldDB" id="A0A859QDX7"/>
<dbReference type="Pfam" id="PF18742">
    <property type="entry name" value="DpnII-MboI"/>
    <property type="match status" value="1"/>
</dbReference>
<name>A0A859QDX7_9HYPH</name>
<dbReference type="EMBL" id="CP041238">
    <property type="protein sequence ID" value="QLL63753.1"/>
    <property type="molecule type" value="Genomic_DNA"/>
</dbReference>
<gene>
    <name evidence="1" type="ORF">FKV68_09225</name>
</gene>
<dbReference type="KEGG" id="emx:FKV68_09225"/>
<reference evidence="1 2" key="1">
    <citation type="submission" date="2019-06" db="EMBL/GenBank/DDBJ databases">
        <title>Complete genome sequence of Ensifer mexicanus ITTG R7 isolated from nodules of Acacia angustissima (Mill.) Kuntze.</title>
        <authorList>
            <person name="Rincon-Rosales R."/>
            <person name="Rogel M.A."/>
            <person name="Guerrero G."/>
            <person name="Rincon-Molina C.I."/>
            <person name="Lopez-Lopez A."/>
            <person name="Martinez-Romero E."/>
        </authorList>
    </citation>
    <scope>NUCLEOTIDE SEQUENCE [LARGE SCALE GENOMIC DNA]</scope>
    <source>
        <strain evidence="1 2">ITTG R7</strain>
    </source>
</reference>